<keyword evidence="5" id="KW-0378">Hydrolase</keyword>
<dbReference type="AlphaFoldDB" id="A0AA39PHN3"/>
<dbReference type="GO" id="GO:0000118">
    <property type="term" value="C:histone deacetylase complex"/>
    <property type="evidence" value="ECO:0007669"/>
    <property type="project" value="TreeGrafter"/>
</dbReference>
<keyword evidence="4" id="KW-0678">Repressor</keyword>
<keyword evidence="9" id="KW-0539">Nucleus</keyword>
<name>A0AA39PHN3_9AGAR</name>
<dbReference type="InterPro" id="IPR019154">
    <property type="entry name" value="Arb2-like_domain"/>
</dbReference>
<evidence type="ECO:0000256" key="5">
    <source>
        <dbReference type="ARBA" id="ARBA00022801"/>
    </source>
</evidence>
<evidence type="ECO:0000256" key="7">
    <source>
        <dbReference type="ARBA" id="ARBA00023015"/>
    </source>
</evidence>
<dbReference type="Pfam" id="PF00850">
    <property type="entry name" value="Hist_deacetyl"/>
    <property type="match status" value="1"/>
</dbReference>
<dbReference type="EMBL" id="JAUEPU010000053">
    <property type="protein sequence ID" value="KAK0484412.1"/>
    <property type="molecule type" value="Genomic_DNA"/>
</dbReference>
<evidence type="ECO:0000313" key="13">
    <source>
        <dbReference type="Proteomes" id="UP001175228"/>
    </source>
</evidence>
<dbReference type="Gene3D" id="3.40.800.20">
    <property type="entry name" value="Histone deacetylase domain"/>
    <property type="match status" value="1"/>
</dbReference>
<evidence type="ECO:0000259" key="10">
    <source>
        <dbReference type="Pfam" id="PF00850"/>
    </source>
</evidence>
<evidence type="ECO:0000256" key="3">
    <source>
        <dbReference type="ARBA" id="ARBA00012111"/>
    </source>
</evidence>
<evidence type="ECO:0000256" key="9">
    <source>
        <dbReference type="ARBA" id="ARBA00023242"/>
    </source>
</evidence>
<dbReference type="EC" id="3.5.1.98" evidence="3"/>
<accession>A0AA39PHN3</accession>
<dbReference type="GO" id="GO:0040029">
    <property type="term" value="P:epigenetic regulation of gene expression"/>
    <property type="evidence" value="ECO:0007669"/>
    <property type="project" value="TreeGrafter"/>
</dbReference>
<dbReference type="InterPro" id="IPR037138">
    <property type="entry name" value="His_deacetylse_dom_sf"/>
</dbReference>
<comment type="similarity">
    <text evidence="2">Belongs to the histone deacetylase family. HD type 2 subfamily.</text>
</comment>
<comment type="caution">
    <text evidence="12">The sequence shown here is derived from an EMBL/GenBank/DDBJ whole genome shotgun (WGS) entry which is preliminary data.</text>
</comment>
<dbReference type="Pfam" id="PF09757">
    <property type="entry name" value="Arb2-like"/>
    <property type="match status" value="1"/>
</dbReference>
<dbReference type="InterPro" id="IPR023801">
    <property type="entry name" value="His_deacetylse_dom"/>
</dbReference>
<evidence type="ECO:0000256" key="4">
    <source>
        <dbReference type="ARBA" id="ARBA00022491"/>
    </source>
</evidence>
<evidence type="ECO:0000256" key="1">
    <source>
        <dbReference type="ARBA" id="ARBA00004123"/>
    </source>
</evidence>
<dbReference type="SUPFAM" id="SSF52768">
    <property type="entry name" value="Arginase/deacetylase"/>
    <property type="match status" value="1"/>
</dbReference>
<comment type="subcellular location">
    <subcellularLocation>
        <location evidence="1">Nucleus</location>
    </subcellularLocation>
</comment>
<dbReference type="GO" id="GO:0141221">
    <property type="term" value="F:histone deacetylase activity, hydrolytic mechanism"/>
    <property type="evidence" value="ECO:0007669"/>
    <property type="project" value="UniProtKB-EC"/>
</dbReference>
<dbReference type="PANTHER" id="PTHR10625:SF5">
    <property type="entry name" value="HISTONE DEACETYLASE"/>
    <property type="match status" value="1"/>
</dbReference>
<dbReference type="InterPro" id="IPR000286">
    <property type="entry name" value="HDACs"/>
</dbReference>
<dbReference type="InterPro" id="IPR023696">
    <property type="entry name" value="Ureohydrolase_dom_sf"/>
</dbReference>
<keyword evidence="13" id="KW-1185">Reference proteome</keyword>
<dbReference type="PANTHER" id="PTHR10625">
    <property type="entry name" value="HISTONE DEACETYLASE HDAC1-RELATED"/>
    <property type="match status" value="1"/>
</dbReference>
<keyword evidence="8" id="KW-0804">Transcription</keyword>
<dbReference type="PRINTS" id="PR01270">
    <property type="entry name" value="HDASUPER"/>
</dbReference>
<keyword evidence="7" id="KW-0805">Transcription regulation</keyword>
<protein>
    <recommendedName>
        <fullName evidence="3">histone deacetylase</fullName>
        <ecNumber evidence="3">3.5.1.98</ecNumber>
    </recommendedName>
</protein>
<evidence type="ECO:0000313" key="12">
    <source>
        <dbReference type="EMBL" id="KAK0484412.1"/>
    </source>
</evidence>
<keyword evidence="6" id="KW-0156">Chromatin regulator</keyword>
<evidence type="ECO:0000256" key="2">
    <source>
        <dbReference type="ARBA" id="ARBA00007738"/>
    </source>
</evidence>
<gene>
    <name evidence="12" type="ORF">EDD18DRAFT_1197355</name>
</gene>
<evidence type="ECO:0000256" key="8">
    <source>
        <dbReference type="ARBA" id="ARBA00023163"/>
    </source>
</evidence>
<feature type="domain" description="Arb2-like" evidence="11">
    <location>
        <begin position="406"/>
        <end position="649"/>
    </location>
</feature>
<evidence type="ECO:0000256" key="6">
    <source>
        <dbReference type="ARBA" id="ARBA00022853"/>
    </source>
</evidence>
<dbReference type="Proteomes" id="UP001175228">
    <property type="component" value="Unassembled WGS sequence"/>
</dbReference>
<reference evidence="12" key="1">
    <citation type="submission" date="2023-06" db="EMBL/GenBank/DDBJ databases">
        <authorList>
            <consortium name="Lawrence Berkeley National Laboratory"/>
            <person name="Ahrendt S."/>
            <person name="Sahu N."/>
            <person name="Indic B."/>
            <person name="Wong-Bajracharya J."/>
            <person name="Merenyi Z."/>
            <person name="Ke H.-M."/>
            <person name="Monk M."/>
            <person name="Kocsube S."/>
            <person name="Drula E."/>
            <person name="Lipzen A."/>
            <person name="Balint B."/>
            <person name="Henrissat B."/>
            <person name="Andreopoulos B."/>
            <person name="Martin F.M."/>
            <person name="Harder C.B."/>
            <person name="Rigling D."/>
            <person name="Ford K.L."/>
            <person name="Foster G.D."/>
            <person name="Pangilinan J."/>
            <person name="Papanicolaou A."/>
            <person name="Barry K."/>
            <person name="LaButti K."/>
            <person name="Viragh M."/>
            <person name="Koriabine M."/>
            <person name="Yan M."/>
            <person name="Riley R."/>
            <person name="Champramary S."/>
            <person name="Plett K.L."/>
            <person name="Tsai I.J."/>
            <person name="Slot J."/>
            <person name="Sipos G."/>
            <person name="Plett J."/>
            <person name="Nagy L.G."/>
            <person name="Grigoriev I.V."/>
        </authorList>
    </citation>
    <scope>NUCLEOTIDE SEQUENCE</scope>
    <source>
        <strain evidence="12">HWK02</strain>
    </source>
</reference>
<evidence type="ECO:0000259" key="11">
    <source>
        <dbReference type="Pfam" id="PF09757"/>
    </source>
</evidence>
<proteinExistence type="inferred from homology"/>
<sequence length="658" mass="73266">MDGTDNGNVVRATSAPLADVVRRHVAVVYSSEMTCHRPLLEEHFEQPARITRIWETITAAGCTLKMKRIPIRPAHKMRFYLSIAKSTGIAYRLYEVELTDEKIQETHPYYDSLSLYVMQGTTRAALLSCGGVIEACLAVASDLSEIKKCFAIVRPPGHHAEPTQHMGFCFFNNVAVAIRNIQRQTSVKRVMLSLSLISYLDHFVLGNGTQRAFNDDPTVLYVSLHRYDNGTFYPCGPFGGIQSCGEGPGLGFSVNIPWPCEGMGDAEYIHAFQHIVMPIAMEFAPQLVIISAGFDAAEGDPLGQCCITPAGYAHMTYMLSGLASGRLVVALEGGYNVEAGARSALAVTKVIIGEPPDELPPMTANEQATEVVWLVAKEQSRYWKNVNPKACEPREDVEISTFSIPEILKLHRQNYLSSNHRMMNVPLVNEEIGERFGMQIMCTSDILDNPTMVFFMHDFGDLQTELENAVTCNLDLERSYLVDFSRELISWIKEAGHCLLDVNLYPRPLVAPAKKSKSAQFLAKELVIYLWDNYVQLSNAQRVILIGHGPGCQPMIDLLQQRWSSVSTKVKGVVQVVGHLKVPLAPTQPEEIVPWYLEHSFVAVPANHQVFTAKTKKRHGNIVPINETRAIKLITNALPNIQRFVQAQLGDDQHMDTS</sequence>
<organism evidence="12 13">
    <name type="scientific">Armillaria luteobubalina</name>
    <dbReference type="NCBI Taxonomy" id="153913"/>
    <lineage>
        <taxon>Eukaryota</taxon>
        <taxon>Fungi</taxon>
        <taxon>Dikarya</taxon>
        <taxon>Basidiomycota</taxon>
        <taxon>Agaricomycotina</taxon>
        <taxon>Agaricomycetes</taxon>
        <taxon>Agaricomycetidae</taxon>
        <taxon>Agaricales</taxon>
        <taxon>Marasmiineae</taxon>
        <taxon>Physalacriaceae</taxon>
        <taxon>Armillaria</taxon>
    </lineage>
</organism>
<feature type="domain" description="Histone deacetylase" evidence="10">
    <location>
        <begin position="43"/>
        <end position="350"/>
    </location>
</feature>